<keyword evidence="5" id="KW-0677">Repeat</keyword>
<keyword evidence="3 10" id="KW-0813">Transport</keyword>
<feature type="transmembrane region" description="Helical" evidence="11">
    <location>
        <begin position="75"/>
        <end position="98"/>
    </location>
</feature>
<dbReference type="PROSITE" id="PS50920">
    <property type="entry name" value="SOLCAR"/>
    <property type="match status" value="2"/>
</dbReference>
<dbReference type="InParanoid" id="A0A067NVD7"/>
<dbReference type="OrthoDB" id="21292at2759"/>
<evidence type="ECO:0000256" key="4">
    <source>
        <dbReference type="ARBA" id="ARBA00022692"/>
    </source>
</evidence>
<dbReference type="AlphaFoldDB" id="A0A067NVD7"/>
<dbReference type="Pfam" id="PF00153">
    <property type="entry name" value="Mito_carr"/>
    <property type="match status" value="1"/>
</dbReference>
<dbReference type="PANTHER" id="PTHR45624">
    <property type="entry name" value="MITOCHONDRIAL BASIC AMINO ACIDS TRANSPORTER-RELATED"/>
    <property type="match status" value="1"/>
</dbReference>
<evidence type="ECO:0000256" key="8">
    <source>
        <dbReference type="ARBA" id="ARBA00023136"/>
    </source>
</evidence>
<feature type="transmembrane region" description="Helical" evidence="11">
    <location>
        <begin position="118"/>
        <end position="137"/>
    </location>
</feature>
<dbReference type="VEuPathDB" id="FungiDB:PLEOSDRAFT_1056609"/>
<dbReference type="GO" id="GO:0031966">
    <property type="term" value="C:mitochondrial membrane"/>
    <property type="evidence" value="ECO:0007669"/>
    <property type="project" value="UniProtKB-SubCell"/>
</dbReference>
<keyword evidence="8 9" id="KW-0472">Membrane</keyword>
<dbReference type="Proteomes" id="UP000027073">
    <property type="component" value="Unassembled WGS sequence"/>
</dbReference>
<evidence type="ECO:0000313" key="12">
    <source>
        <dbReference type="EMBL" id="KDQ28102.1"/>
    </source>
</evidence>
<feature type="transmembrane region" description="Helical" evidence="11">
    <location>
        <begin position="168"/>
        <end position="198"/>
    </location>
</feature>
<feature type="transmembrane region" description="Helical" evidence="11">
    <location>
        <begin position="6"/>
        <end position="30"/>
    </location>
</feature>
<comment type="subcellular location">
    <subcellularLocation>
        <location evidence="1">Mitochondrion membrane</location>
        <topology evidence="1">Multi-pass membrane protein</topology>
    </subcellularLocation>
</comment>
<evidence type="ECO:0000313" key="13">
    <source>
        <dbReference type="Proteomes" id="UP000027073"/>
    </source>
</evidence>
<evidence type="ECO:0000256" key="7">
    <source>
        <dbReference type="ARBA" id="ARBA00023128"/>
    </source>
</evidence>
<dbReference type="GO" id="GO:0022857">
    <property type="term" value="F:transmembrane transporter activity"/>
    <property type="evidence" value="ECO:0007669"/>
    <property type="project" value="TreeGrafter"/>
</dbReference>
<evidence type="ECO:0000256" key="10">
    <source>
        <dbReference type="RuleBase" id="RU000488"/>
    </source>
</evidence>
<evidence type="ECO:0000256" key="11">
    <source>
        <dbReference type="SAM" id="Phobius"/>
    </source>
</evidence>
<reference evidence="13" key="1">
    <citation type="journal article" date="2014" name="Proc. Natl. Acad. Sci. U.S.A.">
        <title>Extensive sampling of basidiomycete genomes demonstrates inadequacy of the white-rot/brown-rot paradigm for wood decay fungi.</title>
        <authorList>
            <person name="Riley R."/>
            <person name="Salamov A.A."/>
            <person name="Brown D.W."/>
            <person name="Nagy L.G."/>
            <person name="Floudas D."/>
            <person name="Held B.W."/>
            <person name="Levasseur A."/>
            <person name="Lombard V."/>
            <person name="Morin E."/>
            <person name="Otillar R."/>
            <person name="Lindquist E.A."/>
            <person name="Sun H."/>
            <person name="LaButti K.M."/>
            <person name="Schmutz J."/>
            <person name="Jabbour D."/>
            <person name="Luo H."/>
            <person name="Baker S.E."/>
            <person name="Pisabarro A.G."/>
            <person name="Walton J.D."/>
            <person name="Blanchette R.A."/>
            <person name="Henrissat B."/>
            <person name="Martin F."/>
            <person name="Cullen D."/>
            <person name="Hibbett D.S."/>
            <person name="Grigoriev I.V."/>
        </authorList>
    </citation>
    <scope>NUCLEOTIDE SEQUENCE [LARGE SCALE GENOMIC DNA]</scope>
    <source>
        <strain evidence="13">PC15</strain>
    </source>
</reference>
<feature type="repeat" description="Solcar" evidence="9">
    <location>
        <begin position="2"/>
        <end position="104"/>
    </location>
</feature>
<dbReference type="InterPro" id="IPR050567">
    <property type="entry name" value="Mitochondrial_Carrier"/>
</dbReference>
<evidence type="ECO:0000256" key="9">
    <source>
        <dbReference type="PROSITE-ProRule" id="PRU00282"/>
    </source>
</evidence>
<accession>A0A067NVD7</accession>
<name>A0A067NVD7_PLEO1</name>
<proteinExistence type="inferred from homology"/>
<evidence type="ECO:0000256" key="1">
    <source>
        <dbReference type="ARBA" id="ARBA00004225"/>
    </source>
</evidence>
<sequence length="322" mass="35707">MEVGIFDILLLFSSLAISLAVVVPLAGVLVRFRANYNPKSLQLDPEDGPQPHTGPIINSYFGMFKRVYQLERLSGLYKGFMPTFLSTTAVTLVLLLAMDDPKPRHGRYSAPDTGVLGTLFYGILMSLIGLPTVILTYRSTTTPHKLPWLNLMQSLRVLLTPTERRRPWVLYLTPGLLAAEFAHVGYVTLVLGTLRRLLLPALSKPGIPTPSDFPPLRTIIYISVVVVSTVVLTPLEVISTRLAIQRNHALSEHNSVSQEVDGDAEDLPEYSPEEDVIGLRNEEDPYIGIVDCAQRILQEEGLRALYRAWWITMLGGLAAAFT</sequence>
<evidence type="ECO:0000256" key="5">
    <source>
        <dbReference type="ARBA" id="ARBA00022737"/>
    </source>
</evidence>
<dbReference type="InterPro" id="IPR018108">
    <property type="entry name" value="MCP_transmembrane"/>
</dbReference>
<protein>
    <recommendedName>
        <fullName evidence="14">Mitochondrial carrier</fullName>
    </recommendedName>
</protein>
<feature type="transmembrane region" description="Helical" evidence="11">
    <location>
        <begin position="218"/>
        <end position="238"/>
    </location>
</feature>
<organism evidence="12 13">
    <name type="scientific">Pleurotus ostreatus (strain PC15)</name>
    <name type="common">Oyster mushroom</name>
    <dbReference type="NCBI Taxonomy" id="1137138"/>
    <lineage>
        <taxon>Eukaryota</taxon>
        <taxon>Fungi</taxon>
        <taxon>Dikarya</taxon>
        <taxon>Basidiomycota</taxon>
        <taxon>Agaricomycotina</taxon>
        <taxon>Agaricomycetes</taxon>
        <taxon>Agaricomycetidae</taxon>
        <taxon>Agaricales</taxon>
        <taxon>Pleurotineae</taxon>
        <taxon>Pleurotaceae</taxon>
        <taxon>Pleurotus</taxon>
    </lineage>
</organism>
<keyword evidence="4 9" id="KW-0812">Transmembrane</keyword>
<keyword evidence="7" id="KW-0496">Mitochondrion</keyword>
<dbReference type="InterPro" id="IPR023395">
    <property type="entry name" value="MCP_dom_sf"/>
</dbReference>
<dbReference type="HOGENOM" id="CLU_044884_0_0_1"/>
<dbReference type="Gene3D" id="1.50.40.10">
    <property type="entry name" value="Mitochondrial carrier domain"/>
    <property type="match status" value="2"/>
</dbReference>
<dbReference type="STRING" id="1137138.A0A067NVD7"/>
<evidence type="ECO:0008006" key="14">
    <source>
        <dbReference type="Google" id="ProtNLM"/>
    </source>
</evidence>
<keyword evidence="6 11" id="KW-1133">Transmembrane helix</keyword>
<gene>
    <name evidence="12" type="ORF">PLEOSDRAFT_1056609</name>
</gene>
<evidence type="ECO:0000256" key="2">
    <source>
        <dbReference type="ARBA" id="ARBA00006375"/>
    </source>
</evidence>
<comment type="similarity">
    <text evidence="2 10">Belongs to the mitochondrial carrier (TC 2.A.29) family.</text>
</comment>
<evidence type="ECO:0000256" key="3">
    <source>
        <dbReference type="ARBA" id="ARBA00022448"/>
    </source>
</evidence>
<feature type="repeat" description="Solcar" evidence="9">
    <location>
        <begin position="216"/>
        <end position="322"/>
    </location>
</feature>
<dbReference type="EMBL" id="KL198008">
    <property type="protein sequence ID" value="KDQ28102.1"/>
    <property type="molecule type" value="Genomic_DNA"/>
</dbReference>
<evidence type="ECO:0000256" key="6">
    <source>
        <dbReference type="ARBA" id="ARBA00022989"/>
    </source>
</evidence>
<dbReference type="SUPFAM" id="SSF103506">
    <property type="entry name" value="Mitochondrial carrier"/>
    <property type="match status" value="2"/>
</dbReference>